<accession>A0A369WRB3</accession>
<evidence type="ECO:0000313" key="4">
    <source>
        <dbReference type="Proteomes" id="UP000253769"/>
    </source>
</evidence>
<protein>
    <submittedName>
        <fullName evidence="3">DUF2075 domain-containing protein</fullName>
    </submittedName>
</protein>
<comment type="caution">
    <text evidence="3">The sequence shown here is derived from an EMBL/GenBank/DDBJ whole genome shotgun (WGS) entry which is preliminary data.</text>
</comment>
<dbReference type="GO" id="GO:0016887">
    <property type="term" value="F:ATP hydrolysis activity"/>
    <property type="evidence" value="ECO:0007669"/>
    <property type="project" value="InterPro"/>
</dbReference>
<dbReference type="RefSeq" id="WP_114693791.1">
    <property type="nucleotide sequence ID" value="NZ_QQOH01000001.1"/>
</dbReference>
<sequence>MYESHFGLITKPFQLSPDPDFFFSSSGHKRALSYLQYGLGQGEGFIVITGEVGTGKTTLMRNLLKNIDNHNVIAAQLVTTKLEADDLLRMICSSFGLPAENKAKAVLLQQFHDFLQSAYQAGKRVLLVVDEAQNLPAGAIEELRMLSNFQITDGPLLQSFLLGQPELRAIIQQPSMEQFRQRIIASCHLKPLAPAEVKEYILWRLSVAGWAQNPKFSDLSFATIHKHTGGVPRRINIFCDRLLLFCFLEEINLINVDAVNTVAEELAEELSPQVAPMRTAVVPSPSQPMAPSAAPSPPSATSPTPVAEVDLDQLQEIHHKIASINGYLSETLEEKIDMIRTLDKKLKQKIAELDN</sequence>
<dbReference type="OrthoDB" id="9780149at2"/>
<dbReference type="PANTHER" id="PTHR35894">
    <property type="entry name" value="GENERAL SECRETION PATHWAY PROTEIN A-RELATED"/>
    <property type="match status" value="1"/>
</dbReference>
<feature type="region of interest" description="Disordered" evidence="1">
    <location>
        <begin position="281"/>
        <end position="305"/>
    </location>
</feature>
<dbReference type="EMBL" id="QQOH01000001">
    <property type="protein sequence ID" value="RDE24207.1"/>
    <property type="molecule type" value="Genomic_DNA"/>
</dbReference>
<feature type="domain" description="AAA+ ATPase" evidence="2">
    <location>
        <begin position="42"/>
        <end position="208"/>
    </location>
</feature>
<organism evidence="3 4">
    <name type="scientific">Motiliproteus coralliicola</name>
    <dbReference type="NCBI Taxonomy" id="2283196"/>
    <lineage>
        <taxon>Bacteria</taxon>
        <taxon>Pseudomonadati</taxon>
        <taxon>Pseudomonadota</taxon>
        <taxon>Gammaproteobacteria</taxon>
        <taxon>Oceanospirillales</taxon>
        <taxon>Oceanospirillaceae</taxon>
        <taxon>Motiliproteus</taxon>
    </lineage>
</organism>
<dbReference type="Gene3D" id="3.40.50.300">
    <property type="entry name" value="P-loop containing nucleotide triphosphate hydrolases"/>
    <property type="match status" value="1"/>
</dbReference>
<dbReference type="InterPro" id="IPR003593">
    <property type="entry name" value="AAA+_ATPase"/>
</dbReference>
<dbReference type="Proteomes" id="UP000253769">
    <property type="component" value="Unassembled WGS sequence"/>
</dbReference>
<dbReference type="SMART" id="SM00382">
    <property type="entry name" value="AAA"/>
    <property type="match status" value="1"/>
</dbReference>
<proteinExistence type="predicted"/>
<evidence type="ECO:0000256" key="1">
    <source>
        <dbReference type="SAM" id="MobiDB-lite"/>
    </source>
</evidence>
<dbReference type="Pfam" id="PF13401">
    <property type="entry name" value="AAA_22"/>
    <property type="match status" value="1"/>
</dbReference>
<evidence type="ECO:0000259" key="2">
    <source>
        <dbReference type="SMART" id="SM00382"/>
    </source>
</evidence>
<dbReference type="InterPro" id="IPR052026">
    <property type="entry name" value="ExeA_AAA_ATPase_DNA-bind"/>
</dbReference>
<name>A0A369WRB3_9GAMM</name>
<dbReference type="CDD" id="cd00009">
    <property type="entry name" value="AAA"/>
    <property type="match status" value="1"/>
</dbReference>
<dbReference type="InterPro" id="IPR027417">
    <property type="entry name" value="P-loop_NTPase"/>
</dbReference>
<dbReference type="InterPro" id="IPR017466">
    <property type="entry name" value="XrtA-assoc_ATPase-like"/>
</dbReference>
<dbReference type="NCBIfam" id="TIGR03015">
    <property type="entry name" value="pepcterm_ATPase"/>
    <property type="match status" value="1"/>
</dbReference>
<gene>
    <name evidence="3" type="ORF">DV711_01000</name>
</gene>
<reference evidence="3 4" key="1">
    <citation type="submission" date="2018-07" db="EMBL/GenBank/DDBJ databases">
        <title>Motiliproteus coralliicola sp. nov., a bacterium isolated from Coral.</title>
        <authorList>
            <person name="Wang G."/>
        </authorList>
    </citation>
    <scope>NUCLEOTIDE SEQUENCE [LARGE SCALE GENOMIC DNA]</scope>
    <source>
        <strain evidence="3 4">C34</strain>
    </source>
</reference>
<feature type="compositionally biased region" description="Low complexity" evidence="1">
    <location>
        <begin position="281"/>
        <end position="293"/>
    </location>
</feature>
<dbReference type="PANTHER" id="PTHR35894:SF1">
    <property type="entry name" value="PHOSPHORIBULOKINASE _ URIDINE KINASE FAMILY"/>
    <property type="match status" value="1"/>
</dbReference>
<evidence type="ECO:0000313" key="3">
    <source>
        <dbReference type="EMBL" id="RDE24207.1"/>
    </source>
</evidence>
<dbReference type="InterPro" id="IPR049945">
    <property type="entry name" value="AAA_22"/>
</dbReference>
<keyword evidence="4" id="KW-1185">Reference proteome</keyword>
<dbReference type="SUPFAM" id="SSF52540">
    <property type="entry name" value="P-loop containing nucleoside triphosphate hydrolases"/>
    <property type="match status" value="1"/>
</dbReference>
<dbReference type="AlphaFoldDB" id="A0A369WRB3"/>